<dbReference type="RefSeq" id="WP_188807142.1">
    <property type="nucleotide sequence ID" value="NZ_BAAAOU010000017.1"/>
</dbReference>
<name>A0ABQ2MBF7_9MICC</name>
<dbReference type="Pfam" id="PF02515">
    <property type="entry name" value="CoA_transf_3"/>
    <property type="match status" value="1"/>
</dbReference>
<dbReference type="Proteomes" id="UP000642509">
    <property type="component" value="Unassembled WGS sequence"/>
</dbReference>
<evidence type="ECO:0000256" key="1">
    <source>
        <dbReference type="SAM" id="MobiDB-lite"/>
    </source>
</evidence>
<dbReference type="InterPro" id="IPR023606">
    <property type="entry name" value="CoA-Trfase_III_dom_1_sf"/>
</dbReference>
<dbReference type="InterPro" id="IPR050509">
    <property type="entry name" value="CoA-transferase_III"/>
</dbReference>
<proteinExistence type="predicted"/>
<dbReference type="Gene3D" id="3.40.50.10540">
    <property type="entry name" value="Crotonobetainyl-coa:carnitine coa-transferase, domain 1"/>
    <property type="match status" value="1"/>
</dbReference>
<dbReference type="PANTHER" id="PTHR48228:SF5">
    <property type="entry name" value="ALPHA-METHYLACYL-COA RACEMASE"/>
    <property type="match status" value="1"/>
</dbReference>
<evidence type="ECO:0000313" key="3">
    <source>
        <dbReference type="Proteomes" id="UP000642509"/>
    </source>
</evidence>
<organism evidence="2 3">
    <name type="scientific">Citricoccus zhacaiensis</name>
    <dbReference type="NCBI Taxonomy" id="489142"/>
    <lineage>
        <taxon>Bacteria</taxon>
        <taxon>Bacillati</taxon>
        <taxon>Actinomycetota</taxon>
        <taxon>Actinomycetes</taxon>
        <taxon>Micrococcales</taxon>
        <taxon>Micrococcaceae</taxon>
        <taxon>Citricoccus</taxon>
    </lineage>
</organism>
<dbReference type="InterPro" id="IPR003673">
    <property type="entry name" value="CoA-Trfase_fam_III"/>
</dbReference>
<gene>
    <name evidence="2" type="ORF">GCM10010977_31840</name>
</gene>
<dbReference type="EMBL" id="BMLQ01000012">
    <property type="protein sequence ID" value="GGO49589.1"/>
    <property type="molecule type" value="Genomic_DNA"/>
</dbReference>
<sequence>MPGAPEKGPGQQRGPLAGIRVLEVFALGPVALAGTILADLGADVVLVARPGWLESQGNQLDGTRRGRRVIELDLKSDDGRLAFLEAAAGADVVLEGFRPGVLERLGLGPDELLARNPRLVLGRMTGWGQDGPRSQSAGHDLNYLSLTGHLAAITGADAQPAIPLNLLGDYGGGTMFLVTGVLSALLERAASGRGQVVDAAMVDGASMLGQWVWAMRGAGRWSDEPRSNMLDGGRPWYEVYRTRDGRHMAVGALEPAFYAQLLSGLGLDGTAPERTAPDRDDPATWPALRDLFTERFAEHDQAHWTEVFDGTDACVTPVLTYAEAERDEHLGSRGTLIEVDGVVQPAPAPRFSRTPAPMPADPQTLRTSPEDLWGPARP</sequence>
<accession>A0ABQ2MBF7</accession>
<dbReference type="PANTHER" id="PTHR48228">
    <property type="entry name" value="SUCCINYL-COA--D-CITRAMALATE COA-TRANSFERASE"/>
    <property type="match status" value="1"/>
</dbReference>
<keyword evidence="3" id="KW-1185">Reference proteome</keyword>
<dbReference type="InterPro" id="IPR044855">
    <property type="entry name" value="CoA-Trfase_III_dom3_sf"/>
</dbReference>
<reference evidence="3" key="1">
    <citation type="journal article" date="2019" name="Int. J. Syst. Evol. Microbiol.">
        <title>The Global Catalogue of Microorganisms (GCM) 10K type strain sequencing project: providing services to taxonomists for standard genome sequencing and annotation.</title>
        <authorList>
            <consortium name="The Broad Institute Genomics Platform"/>
            <consortium name="The Broad Institute Genome Sequencing Center for Infectious Disease"/>
            <person name="Wu L."/>
            <person name="Ma J."/>
        </authorList>
    </citation>
    <scope>NUCLEOTIDE SEQUENCE [LARGE SCALE GENOMIC DNA]</scope>
    <source>
        <strain evidence="3">CGMCC 1.7064</strain>
    </source>
</reference>
<dbReference type="SUPFAM" id="SSF89796">
    <property type="entry name" value="CoA-transferase family III (CaiB/BaiF)"/>
    <property type="match status" value="1"/>
</dbReference>
<dbReference type="Gene3D" id="3.30.1540.10">
    <property type="entry name" value="formyl-coa transferase, domain 3"/>
    <property type="match status" value="1"/>
</dbReference>
<protein>
    <submittedName>
        <fullName evidence="2">Alpha-methylacyl-CoA racemase</fullName>
    </submittedName>
</protein>
<evidence type="ECO:0000313" key="2">
    <source>
        <dbReference type="EMBL" id="GGO49589.1"/>
    </source>
</evidence>
<feature type="region of interest" description="Disordered" evidence="1">
    <location>
        <begin position="347"/>
        <end position="378"/>
    </location>
</feature>
<comment type="caution">
    <text evidence="2">The sequence shown here is derived from an EMBL/GenBank/DDBJ whole genome shotgun (WGS) entry which is preliminary data.</text>
</comment>